<feature type="region of interest" description="Disordered" evidence="1">
    <location>
        <begin position="587"/>
        <end position="607"/>
    </location>
</feature>
<feature type="compositionally biased region" description="Acidic residues" evidence="1">
    <location>
        <begin position="434"/>
        <end position="444"/>
    </location>
</feature>
<sequence>MSDLTHIHQIYGHTDLYSILSIPRNSSSTQIREAYFCLRYDIYQQLSDENTDNGGTKLSAEERKAIEAKMDAITSTFRILTDPGRRIAYDSSLNDEEYIDKEPTKKVGASPNTTRVNRSVFRRKGASKVKPSQSGIDSSVGSRAKPQAETVNSFRKKNVERSIATEESYDSIFGGETASKTPSSVVGSGSQFSKGSNFDSIFGDESKASKGTNSTLQTNNISPTYSTEIEDDAISGHNTPHSGHSGVTSDFASFPSNPSAYQEHLPVGVNNLNIREQMLYKNQMYLHSQQTQDQKGTESKSRIASRYKAETRSDWLNDGEEMTVGEMTLDMRAEATTDDEDFETEGRSKDKMKRWNILRKSKVTSPTCVDDFDSFKDSPPTKEKKSYKLSTKSSSKSSKKISPSRFSFDDDTKASEYQDDDTRTHDDDTRTYDDDTNYDDETNYDDTTLGDTLEDTTVGDSTFASYDDETCASEGPKKFSPGHKKGNRPEPILRSSARSGKGEEKDDRRVIIHSHRGRKGKGDDEEFANTMCPFPSLTDIKEEVRGTCKDASSAFHQVLHAFVISPDDIDRMSDKIRDAKVELAENYHQQMKERKRASTGSARELSL</sequence>
<feature type="compositionally biased region" description="Basic and acidic residues" evidence="1">
    <location>
        <begin position="407"/>
        <end position="433"/>
    </location>
</feature>
<proteinExistence type="predicted"/>
<organism evidence="3 4">
    <name type="scientific">Cyclotella atomus</name>
    <dbReference type="NCBI Taxonomy" id="382360"/>
    <lineage>
        <taxon>Eukaryota</taxon>
        <taxon>Sar</taxon>
        <taxon>Stramenopiles</taxon>
        <taxon>Ochrophyta</taxon>
        <taxon>Bacillariophyta</taxon>
        <taxon>Coscinodiscophyceae</taxon>
        <taxon>Thalassiosirophycidae</taxon>
        <taxon>Stephanodiscales</taxon>
        <taxon>Stephanodiscaceae</taxon>
        <taxon>Cyclotella</taxon>
    </lineage>
</organism>
<dbReference type="Proteomes" id="UP001530400">
    <property type="component" value="Unassembled WGS sequence"/>
</dbReference>
<dbReference type="Gene3D" id="1.10.287.110">
    <property type="entry name" value="DnaJ domain"/>
    <property type="match status" value="1"/>
</dbReference>
<evidence type="ECO:0000259" key="2">
    <source>
        <dbReference type="PROSITE" id="PS50076"/>
    </source>
</evidence>
<reference evidence="3 4" key="1">
    <citation type="submission" date="2024-10" db="EMBL/GenBank/DDBJ databases">
        <title>Updated reference genomes for cyclostephanoid diatoms.</title>
        <authorList>
            <person name="Roberts W.R."/>
            <person name="Alverson A.J."/>
        </authorList>
    </citation>
    <scope>NUCLEOTIDE SEQUENCE [LARGE SCALE GENOMIC DNA]</scope>
    <source>
        <strain evidence="3 4">AJA010-31</strain>
    </source>
</reference>
<dbReference type="InterPro" id="IPR001623">
    <property type="entry name" value="DnaJ_domain"/>
</dbReference>
<evidence type="ECO:0000313" key="3">
    <source>
        <dbReference type="EMBL" id="KAL3774166.1"/>
    </source>
</evidence>
<dbReference type="EMBL" id="JALLPJ020001207">
    <property type="protein sequence ID" value="KAL3774166.1"/>
    <property type="molecule type" value="Genomic_DNA"/>
</dbReference>
<dbReference type="SUPFAM" id="SSF46565">
    <property type="entry name" value="Chaperone J-domain"/>
    <property type="match status" value="1"/>
</dbReference>
<feature type="compositionally biased region" description="Basic and acidic residues" evidence="1">
    <location>
        <begin position="373"/>
        <end position="386"/>
    </location>
</feature>
<dbReference type="PROSITE" id="PS50076">
    <property type="entry name" value="DNAJ_2"/>
    <property type="match status" value="1"/>
</dbReference>
<protein>
    <recommendedName>
        <fullName evidence="2">J domain-containing protein</fullName>
    </recommendedName>
</protein>
<gene>
    <name evidence="3" type="ORF">ACHAWO_009234</name>
</gene>
<feature type="compositionally biased region" description="Low complexity" evidence="1">
    <location>
        <begin position="445"/>
        <end position="460"/>
    </location>
</feature>
<feature type="compositionally biased region" description="Polar residues" evidence="1">
    <location>
        <begin position="130"/>
        <end position="141"/>
    </location>
</feature>
<accession>A0ABD3NDK3</accession>
<name>A0ABD3NDK3_9STRA</name>
<keyword evidence="4" id="KW-1185">Reference proteome</keyword>
<feature type="compositionally biased region" description="Basic and acidic residues" evidence="1">
    <location>
        <begin position="500"/>
        <end position="510"/>
    </location>
</feature>
<evidence type="ECO:0000313" key="4">
    <source>
        <dbReference type="Proteomes" id="UP001530400"/>
    </source>
</evidence>
<dbReference type="InterPro" id="IPR036869">
    <property type="entry name" value="J_dom_sf"/>
</dbReference>
<feature type="region of interest" description="Disordered" evidence="1">
    <location>
        <begin position="122"/>
        <end position="152"/>
    </location>
</feature>
<comment type="caution">
    <text evidence="3">The sequence shown here is derived from an EMBL/GenBank/DDBJ whole genome shotgun (WGS) entry which is preliminary data.</text>
</comment>
<feature type="compositionally biased region" description="Low complexity" evidence="1">
    <location>
        <begin position="388"/>
        <end position="406"/>
    </location>
</feature>
<feature type="region of interest" description="Disordered" evidence="1">
    <location>
        <begin position="368"/>
        <end position="527"/>
    </location>
</feature>
<feature type="domain" description="J" evidence="2">
    <location>
        <begin position="15"/>
        <end position="93"/>
    </location>
</feature>
<dbReference type="AlphaFoldDB" id="A0ABD3NDK3"/>
<evidence type="ECO:0000256" key="1">
    <source>
        <dbReference type="SAM" id="MobiDB-lite"/>
    </source>
</evidence>